<keyword evidence="3 4" id="KW-0998">Cell outer membrane</keyword>
<dbReference type="SUPFAM" id="SSF50998">
    <property type="entry name" value="Quinoprotein alcohol dehydrogenase-like"/>
    <property type="match status" value="1"/>
</dbReference>
<keyword evidence="2 4" id="KW-0472">Membrane</keyword>
<evidence type="ECO:0000256" key="1">
    <source>
        <dbReference type="ARBA" id="ARBA00022729"/>
    </source>
</evidence>
<keyword evidence="5" id="KW-0812">Transmembrane</keyword>
<name>A0A5C0AUC1_9BURK</name>
<protein>
    <recommendedName>
        <fullName evidence="4">Outer membrane protein assembly factor BamB</fullName>
    </recommendedName>
</protein>
<dbReference type="InterPro" id="IPR017687">
    <property type="entry name" value="BamB"/>
</dbReference>
<dbReference type="EMBL" id="CP043046">
    <property type="protein sequence ID" value="QEI05992.1"/>
    <property type="molecule type" value="Genomic_DNA"/>
</dbReference>
<comment type="subunit">
    <text evidence="4">Part of the Bam complex.</text>
</comment>
<dbReference type="NCBIfam" id="TIGR03300">
    <property type="entry name" value="assembly_YfgL"/>
    <property type="match status" value="1"/>
</dbReference>
<evidence type="ECO:0000313" key="8">
    <source>
        <dbReference type="Proteomes" id="UP000325161"/>
    </source>
</evidence>
<dbReference type="InterPro" id="IPR002372">
    <property type="entry name" value="PQQ_rpt_dom"/>
</dbReference>
<dbReference type="RefSeq" id="WP_148814375.1">
    <property type="nucleotide sequence ID" value="NZ_CP043046.1"/>
</dbReference>
<dbReference type="HAMAP" id="MF_00923">
    <property type="entry name" value="OM_assembly_BamB"/>
    <property type="match status" value="1"/>
</dbReference>
<dbReference type="OrthoDB" id="5173551at2"/>
<proteinExistence type="inferred from homology"/>
<keyword evidence="4" id="KW-0564">Palmitate</keyword>
<evidence type="ECO:0000313" key="7">
    <source>
        <dbReference type="EMBL" id="QEI05992.1"/>
    </source>
</evidence>
<accession>A0A5C0AUC1</accession>
<dbReference type="Proteomes" id="UP000325161">
    <property type="component" value="Chromosome"/>
</dbReference>
<feature type="domain" description="Pyrrolo-quinoline quinone repeat" evidence="6">
    <location>
        <begin position="83"/>
        <end position="313"/>
    </location>
</feature>
<feature type="transmembrane region" description="Helical" evidence="5">
    <location>
        <begin position="12"/>
        <end position="32"/>
    </location>
</feature>
<keyword evidence="1 4" id="KW-0732">Signal</keyword>
<dbReference type="AlphaFoldDB" id="A0A5C0AUC1"/>
<sequence>MRESIVRGRSLALRSAAVVGMTMVLGGCAWFSSEKPRNVPAALTEFAPSLAARTSWTASTGGQAGLGFQPVVVGNAVYAADADGNVGKFDLASGREVWKTSVKTKLAAGVGSDGNITAVATTRGEVIALDDSGAIKWRSQATSEITIPPVVGGGMVVVRSGDYRVQAFEIEGGKRRWSVQRPGPALALRSVAELLVSGGYVFTGLPGGKVIAISLENGAVRWEGTVAVPRGTSELERVADVVGAPVISGRELCAVTYQGRIGCFDVGSGNSTWARDFSGVSGVAADVRFAFAPNDQSVVFGFAIDSGANVWKQDALQHRKLSGPVSIGRAVALGDYQGYVHFLGREDGRLLARVATDGSPIVTRPLAIPQGVVAQTSRGTLTLIGVGE</sequence>
<dbReference type="InterPro" id="IPR011047">
    <property type="entry name" value="Quinoprotein_ADH-like_sf"/>
</dbReference>
<reference evidence="7 8" key="1">
    <citation type="submission" date="2019-08" db="EMBL/GenBank/DDBJ databases">
        <title>Amphibian skin-associated Pigmentiphaga: genome sequence and occurrence across geography and hosts.</title>
        <authorList>
            <person name="Bletz M.C."/>
            <person name="Bunk B."/>
            <person name="Sproeer C."/>
            <person name="Biwer P."/>
            <person name="Reiter S."/>
            <person name="Rabemananjara F.C.E."/>
            <person name="Schulz S."/>
            <person name="Overmann J."/>
            <person name="Vences M."/>
        </authorList>
    </citation>
    <scope>NUCLEOTIDE SEQUENCE [LARGE SCALE GENOMIC DNA]</scope>
    <source>
        <strain evidence="7 8">Mada1488</strain>
    </source>
</reference>
<evidence type="ECO:0000256" key="4">
    <source>
        <dbReference type="HAMAP-Rule" id="MF_00923"/>
    </source>
</evidence>
<dbReference type="GO" id="GO:0009279">
    <property type="term" value="C:cell outer membrane"/>
    <property type="evidence" value="ECO:0007669"/>
    <property type="project" value="UniProtKB-SubCell"/>
</dbReference>
<evidence type="ECO:0000256" key="3">
    <source>
        <dbReference type="ARBA" id="ARBA00023237"/>
    </source>
</evidence>
<dbReference type="Gene3D" id="2.130.10.10">
    <property type="entry name" value="YVTN repeat-like/Quinoprotein amine dehydrogenase"/>
    <property type="match status" value="1"/>
</dbReference>
<comment type="subcellular location">
    <subcellularLocation>
        <location evidence="4">Cell outer membrane</location>
        <topology evidence="4">Lipid-anchor</topology>
    </subcellularLocation>
</comment>
<dbReference type="Pfam" id="PF13360">
    <property type="entry name" value="PQQ_2"/>
    <property type="match status" value="1"/>
</dbReference>
<dbReference type="SMART" id="SM00564">
    <property type="entry name" value="PQQ"/>
    <property type="match status" value="5"/>
</dbReference>
<gene>
    <name evidence="4 7" type="primary">bamB</name>
    <name evidence="7" type="ORF">FXN63_09180</name>
</gene>
<dbReference type="KEGG" id="pacr:FXN63_09180"/>
<dbReference type="PANTHER" id="PTHR34512">
    <property type="entry name" value="CELL SURFACE PROTEIN"/>
    <property type="match status" value="1"/>
</dbReference>
<organism evidence="7 8">
    <name type="scientific">Pigmentiphaga aceris</name>
    <dbReference type="NCBI Taxonomy" id="1940612"/>
    <lineage>
        <taxon>Bacteria</taxon>
        <taxon>Pseudomonadati</taxon>
        <taxon>Pseudomonadota</taxon>
        <taxon>Betaproteobacteria</taxon>
        <taxon>Burkholderiales</taxon>
        <taxon>Alcaligenaceae</taxon>
        <taxon>Pigmentiphaga</taxon>
    </lineage>
</organism>
<dbReference type="InterPro" id="IPR015943">
    <property type="entry name" value="WD40/YVTN_repeat-like_dom_sf"/>
</dbReference>
<comment type="function">
    <text evidence="4">Part of the outer membrane protein assembly complex, which is involved in assembly and insertion of beta-barrel proteins into the outer membrane.</text>
</comment>
<keyword evidence="5" id="KW-1133">Transmembrane helix</keyword>
<dbReference type="PANTHER" id="PTHR34512:SF30">
    <property type="entry name" value="OUTER MEMBRANE PROTEIN ASSEMBLY FACTOR BAMB"/>
    <property type="match status" value="1"/>
</dbReference>
<evidence type="ECO:0000256" key="2">
    <source>
        <dbReference type="ARBA" id="ARBA00023136"/>
    </source>
</evidence>
<evidence type="ECO:0000259" key="6">
    <source>
        <dbReference type="Pfam" id="PF13360"/>
    </source>
</evidence>
<comment type="similarity">
    <text evidence="4">Belongs to the BamB family.</text>
</comment>
<dbReference type="PROSITE" id="PS51257">
    <property type="entry name" value="PROKAR_LIPOPROTEIN"/>
    <property type="match status" value="1"/>
</dbReference>
<dbReference type="InterPro" id="IPR018391">
    <property type="entry name" value="PQQ_b-propeller_rpt"/>
</dbReference>
<dbReference type="GO" id="GO:0051205">
    <property type="term" value="P:protein insertion into membrane"/>
    <property type="evidence" value="ECO:0007669"/>
    <property type="project" value="UniProtKB-UniRule"/>
</dbReference>
<evidence type="ECO:0000256" key="5">
    <source>
        <dbReference type="SAM" id="Phobius"/>
    </source>
</evidence>
<dbReference type="GO" id="GO:0043165">
    <property type="term" value="P:Gram-negative-bacterium-type cell outer membrane assembly"/>
    <property type="evidence" value="ECO:0007669"/>
    <property type="project" value="UniProtKB-UniRule"/>
</dbReference>
<keyword evidence="8" id="KW-1185">Reference proteome</keyword>
<keyword evidence="4" id="KW-0449">Lipoprotein</keyword>